<reference evidence="1 2" key="1">
    <citation type="submission" date="2014-04" db="EMBL/GenBank/DDBJ databases">
        <authorList>
            <consortium name="DOE Joint Genome Institute"/>
            <person name="Kuo A."/>
            <person name="Kohler A."/>
            <person name="Jargeat P."/>
            <person name="Nagy L.G."/>
            <person name="Floudas D."/>
            <person name="Copeland A."/>
            <person name="Barry K.W."/>
            <person name="Cichocki N."/>
            <person name="Veneault-Fourrey C."/>
            <person name="LaButti K."/>
            <person name="Lindquist E.A."/>
            <person name="Lipzen A."/>
            <person name="Lundell T."/>
            <person name="Morin E."/>
            <person name="Murat C."/>
            <person name="Sun H."/>
            <person name="Tunlid A."/>
            <person name="Henrissat B."/>
            <person name="Grigoriev I.V."/>
            <person name="Hibbett D.S."/>
            <person name="Martin F."/>
            <person name="Nordberg H.P."/>
            <person name="Cantor M.N."/>
            <person name="Hua S.X."/>
        </authorList>
    </citation>
    <scope>NUCLEOTIDE SEQUENCE [LARGE SCALE GENOMIC DNA]</scope>
    <source>
        <strain evidence="1 2">Ve08.2h10</strain>
    </source>
</reference>
<evidence type="ECO:0000313" key="2">
    <source>
        <dbReference type="Proteomes" id="UP000054538"/>
    </source>
</evidence>
<reference evidence="2" key="2">
    <citation type="submission" date="2015-01" db="EMBL/GenBank/DDBJ databases">
        <title>Evolutionary Origins and Diversification of the Mycorrhizal Mutualists.</title>
        <authorList>
            <consortium name="DOE Joint Genome Institute"/>
            <consortium name="Mycorrhizal Genomics Consortium"/>
            <person name="Kohler A."/>
            <person name="Kuo A."/>
            <person name="Nagy L.G."/>
            <person name="Floudas D."/>
            <person name="Copeland A."/>
            <person name="Barry K.W."/>
            <person name="Cichocki N."/>
            <person name="Veneault-Fourrey C."/>
            <person name="LaButti K."/>
            <person name="Lindquist E.A."/>
            <person name="Lipzen A."/>
            <person name="Lundell T."/>
            <person name="Morin E."/>
            <person name="Murat C."/>
            <person name="Riley R."/>
            <person name="Ohm R."/>
            <person name="Sun H."/>
            <person name="Tunlid A."/>
            <person name="Henrissat B."/>
            <person name="Grigoriev I.V."/>
            <person name="Hibbett D.S."/>
            <person name="Martin F."/>
        </authorList>
    </citation>
    <scope>NUCLEOTIDE SEQUENCE [LARGE SCALE GENOMIC DNA]</scope>
    <source>
        <strain evidence="2">Ve08.2h10</strain>
    </source>
</reference>
<evidence type="ECO:0000313" key="1">
    <source>
        <dbReference type="EMBL" id="KIK77216.1"/>
    </source>
</evidence>
<dbReference type="OrthoDB" id="2506088at2759"/>
<gene>
    <name evidence="1" type="ORF">PAXRUDRAFT_167491</name>
</gene>
<sequence length="166" mass="18361">PQLLKVAEFCVQFVSSSLHATLLELMQGVKDSIQKATNNPIIAFNVKYQEEVMLIPYDLFVAGDNPMQAEECSHGGLKCNYFCRTCKVGGTNVEKTSDEGYMDLFKCGELRTPQDTLTHIKEQIELAKLSGGTEKVKNAVRKSGIWDAAMATIINCLLDLGKVLQK</sequence>
<protein>
    <submittedName>
        <fullName evidence="1">Uncharacterized protein</fullName>
    </submittedName>
</protein>
<dbReference type="InParanoid" id="A0A0D0D0X7"/>
<dbReference type="HOGENOM" id="CLU_1606621_0_0_1"/>
<feature type="non-terminal residue" evidence="1">
    <location>
        <position position="1"/>
    </location>
</feature>
<dbReference type="EMBL" id="KN827082">
    <property type="protein sequence ID" value="KIK77216.1"/>
    <property type="molecule type" value="Genomic_DNA"/>
</dbReference>
<dbReference type="Proteomes" id="UP000054538">
    <property type="component" value="Unassembled WGS sequence"/>
</dbReference>
<proteinExistence type="predicted"/>
<dbReference type="STRING" id="930991.A0A0D0D0X7"/>
<name>A0A0D0D0X7_9AGAM</name>
<accession>A0A0D0D0X7</accession>
<keyword evidence="2" id="KW-1185">Reference proteome</keyword>
<feature type="non-terminal residue" evidence="1">
    <location>
        <position position="166"/>
    </location>
</feature>
<organism evidence="1 2">
    <name type="scientific">Paxillus rubicundulus Ve08.2h10</name>
    <dbReference type="NCBI Taxonomy" id="930991"/>
    <lineage>
        <taxon>Eukaryota</taxon>
        <taxon>Fungi</taxon>
        <taxon>Dikarya</taxon>
        <taxon>Basidiomycota</taxon>
        <taxon>Agaricomycotina</taxon>
        <taxon>Agaricomycetes</taxon>
        <taxon>Agaricomycetidae</taxon>
        <taxon>Boletales</taxon>
        <taxon>Paxilineae</taxon>
        <taxon>Paxillaceae</taxon>
        <taxon>Paxillus</taxon>
    </lineage>
</organism>
<dbReference type="AlphaFoldDB" id="A0A0D0D0X7"/>